<dbReference type="RefSeq" id="WP_122393598.1">
    <property type="nucleotide sequence ID" value="NZ_RBON01000149.1"/>
</dbReference>
<gene>
    <name evidence="1" type="ORF">ALQ73_200176</name>
</gene>
<protein>
    <submittedName>
        <fullName evidence="1">Uncharacterized protein</fullName>
    </submittedName>
</protein>
<sequence length="191" mass="21528">MSDVLNESSQENATLKLGLEAIRLLSQTAEACSMYVIEQGHSPELIKFAMHCSDRAEHLAQYFIETHTESSVLNSVLDDLSWLTQFDNLIEQLRLKVTRNVPSRDDLDKLKMRIMTRELSVESIEWIEEANKLKSALTLHALTDYLTNTSYADIARIAGESFNAIPEKEQASIIRTLASDLGEKLRSKSAV</sequence>
<proteinExistence type="predicted"/>
<organism evidence="1 2">
    <name type="scientific">Pseudomonas savastanoi pv. glycinea</name>
    <name type="common">Pseudomonas syringae pv. glycinea</name>
    <dbReference type="NCBI Taxonomy" id="318"/>
    <lineage>
        <taxon>Bacteria</taxon>
        <taxon>Pseudomonadati</taxon>
        <taxon>Pseudomonadota</taxon>
        <taxon>Gammaproteobacteria</taxon>
        <taxon>Pseudomonadales</taxon>
        <taxon>Pseudomonadaceae</taxon>
        <taxon>Pseudomonas</taxon>
    </lineage>
</organism>
<name>A0A3M3G561_PSESG</name>
<evidence type="ECO:0000313" key="2">
    <source>
        <dbReference type="Proteomes" id="UP000276829"/>
    </source>
</evidence>
<comment type="caution">
    <text evidence="1">The sequence shown here is derived from an EMBL/GenBank/DDBJ whole genome shotgun (WGS) entry which is preliminary data.</text>
</comment>
<evidence type="ECO:0000313" key="1">
    <source>
        <dbReference type="EMBL" id="RMM69125.1"/>
    </source>
</evidence>
<dbReference type="Proteomes" id="UP000276829">
    <property type="component" value="Unassembled WGS sequence"/>
</dbReference>
<dbReference type="AlphaFoldDB" id="A0A3M3G561"/>
<dbReference type="EMBL" id="RBON01000149">
    <property type="protein sequence ID" value="RMM69125.1"/>
    <property type="molecule type" value="Genomic_DNA"/>
</dbReference>
<reference evidence="1 2" key="1">
    <citation type="submission" date="2018-08" db="EMBL/GenBank/DDBJ databases">
        <title>Recombination of ecologically and evolutionarily significant loci maintains genetic cohesion in the Pseudomonas syringae species complex.</title>
        <authorList>
            <person name="Dillon M."/>
            <person name="Thakur S."/>
            <person name="Almeida R.N.D."/>
            <person name="Weir B.S."/>
            <person name="Guttman D.S."/>
        </authorList>
    </citation>
    <scope>NUCLEOTIDE SEQUENCE [LARGE SCALE GENOMIC DNA]</scope>
    <source>
        <strain evidence="1 2">ICMP 4324</strain>
    </source>
</reference>
<accession>A0A3M3G561</accession>